<dbReference type="SMART" id="SM00387">
    <property type="entry name" value="HATPase_c"/>
    <property type="match status" value="1"/>
</dbReference>
<evidence type="ECO:0000256" key="7">
    <source>
        <dbReference type="ARBA" id="ARBA00022840"/>
    </source>
</evidence>
<feature type="domain" description="Response regulatory" evidence="15">
    <location>
        <begin position="1214"/>
        <end position="1332"/>
    </location>
</feature>
<evidence type="ECO:0000256" key="10">
    <source>
        <dbReference type="ARBA" id="ARBA00068150"/>
    </source>
</evidence>
<dbReference type="CDD" id="cd00082">
    <property type="entry name" value="HisKA"/>
    <property type="match status" value="1"/>
</dbReference>
<evidence type="ECO:0000256" key="2">
    <source>
        <dbReference type="ARBA" id="ARBA00012438"/>
    </source>
</evidence>
<dbReference type="SUPFAM" id="SSF63829">
    <property type="entry name" value="Calcium-dependent phosphotriesterase"/>
    <property type="match status" value="2"/>
</dbReference>
<evidence type="ECO:0000256" key="3">
    <source>
        <dbReference type="ARBA" id="ARBA00022553"/>
    </source>
</evidence>
<evidence type="ECO:0000256" key="4">
    <source>
        <dbReference type="ARBA" id="ARBA00022679"/>
    </source>
</evidence>
<dbReference type="SUPFAM" id="SSF47384">
    <property type="entry name" value="Homodimeric domain of signal transducing histidine kinase"/>
    <property type="match status" value="1"/>
</dbReference>
<dbReference type="EC" id="2.7.13.3" evidence="2"/>
<feature type="chain" id="PRO_5031444344" description="Sensory/regulatory protein RpfC" evidence="13">
    <location>
        <begin position="22"/>
        <end position="1337"/>
    </location>
</feature>
<feature type="domain" description="Response regulatory" evidence="15">
    <location>
        <begin position="1058"/>
        <end position="1180"/>
    </location>
</feature>
<evidence type="ECO:0000256" key="11">
    <source>
        <dbReference type="PROSITE-ProRule" id="PRU00169"/>
    </source>
</evidence>
<dbReference type="InterPro" id="IPR036097">
    <property type="entry name" value="HisK_dim/P_sf"/>
</dbReference>
<feature type="coiled-coil region" evidence="12">
    <location>
        <begin position="764"/>
        <end position="819"/>
    </location>
</feature>
<dbReference type="InterPro" id="IPR003661">
    <property type="entry name" value="HisK_dim/P_dom"/>
</dbReference>
<keyword evidence="8" id="KW-0902">Two-component regulatory system</keyword>
<dbReference type="InterPro" id="IPR003594">
    <property type="entry name" value="HATPase_dom"/>
</dbReference>
<evidence type="ECO:0000256" key="8">
    <source>
        <dbReference type="ARBA" id="ARBA00023012"/>
    </source>
</evidence>
<dbReference type="FunFam" id="1.10.287.130:FF:000002">
    <property type="entry name" value="Two-component osmosensing histidine kinase"/>
    <property type="match status" value="1"/>
</dbReference>
<dbReference type="SUPFAM" id="SSF55874">
    <property type="entry name" value="ATPase domain of HSP90 chaperone/DNA topoisomerase II/histidine kinase"/>
    <property type="match status" value="1"/>
</dbReference>
<comment type="catalytic activity">
    <reaction evidence="1">
        <text>ATP + protein L-histidine = ADP + protein N-phospho-L-histidine.</text>
        <dbReference type="EC" id="2.7.13.3"/>
    </reaction>
</comment>
<dbReference type="CDD" id="cd17546">
    <property type="entry name" value="REC_hyHK_CKI1_RcsC-like"/>
    <property type="match status" value="1"/>
</dbReference>
<evidence type="ECO:0000256" key="13">
    <source>
        <dbReference type="SAM" id="SignalP"/>
    </source>
</evidence>
<comment type="caution">
    <text evidence="16">The sequence shown here is derived from an EMBL/GenBank/DDBJ whole genome shotgun (WGS) entry which is preliminary data.</text>
</comment>
<dbReference type="PANTHER" id="PTHR45339">
    <property type="entry name" value="HYBRID SIGNAL TRANSDUCTION HISTIDINE KINASE J"/>
    <property type="match status" value="1"/>
</dbReference>
<dbReference type="Pfam" id="PF02518">
    <property type="entry name" value="HATPase_c"/>
    <property type="match status" value="1"/>
</dbReference>
<sequence length="1337" mass="150268">MQPHLLRVLWFLPLFILPASAQQHYFHTYTSADGLSQLVVQALLQDRQGYVWIGTQAGLNRFNGFSFEVLGIREGLVSDFIMDLAEGPDGTLWIGTRSGLSRRYPNGKLENFGLGEGLPSAQIQALAVDRQGQLWIGTQAGLVLLKAQHIQRITPLGERPIHDLRFDRAGRLWVAAQDGLYQGPSPQWQSVAAVAGQPIHRLAEDPEGRLWACGQRELLALQDGRVVRRYTSQDGWPGNCRGLAIDSFGVVWAATLEGLIRIDASGLRLLTEAHGLPSSTLTALMVDHEGMLWIGSLKGLFQFRGRAFTNYTVRDGLADNMVRPILRDQRGHLWVGTRRGLNRFDGKRWHVYTERNGLPSAFVHALHLDRQNRLWIGTLGGLAFYDGGGFHRVAGFPQSVSVMSIAEDQEGRLWVAAQQAGVFRQNGERFVKIEVPGQTFTDARLLVDRRGNVWISGDLGLSRWDGRHWRTFTSKDGMAGNNPYFLAEDRQGRIWFGYRAALGITVYDPQQNRFRTYTTADGLHNDAVYSIGVDLQGNLWIGTARGVDRFDGERFVNYGPLEGYASYESNAGGFWADADGTLWFGTMDGLSHYNPQEDLWSDRPPRLRIHSLMLGTQSFAPDAVIKVSNQHNTLSGRVALLSFFGAEQVELRYRLRNLETQWSLTFQPLQRNRSWLRKPLDSEVEWRRLEGPSIFFTNLPAGFYVLEVQARKPTSDWSEPVAARFEITPPFWQTSWFAALLVTLLGLLIGALHRYRIYRIQAQKERLEALVAQRTTELEQQKRQLEAALADLQRTKEALEQANAELVRASQLKNEFLANMSHEIRTPMNGVLGMTELLLEMDLTKEQRECVEIIHRSGETLLTILNDILDFSKIEAGRLELETLDFDLQEVIEDVITLFASRAATKQLELVCFIEERGLDVQGDPHRLRQVLSNLVGNAIKFTEHGEVIVEAKLENLTERRAHWCIVVQDTGIGIPPERLDRLFQPFSQLDSSTTRRYGGTGLGLAISKQLVEMMGGTISVASETGKGSTFTVRIPFRRPRQAKLNGDERRALLRGVRVLIVDDNETNREILRRQTLNWGMHPTLARSAAEALELMRAAARQKHPLEIAILDMMMPEMDGVMLARAIKQDAALADTPLVLLSSYLFTRQDYHLMDESLFAAILSKPTRQSYLFNTLVKIRQARQPVSATAPSTSSETAAIEALPASAATPRLGHVLLAEDNPVNQKVALYHLERLGYTCDVVSDGKQAVDAVQRSHYDAILMDVHMPGMDGFEATVQIRTYEAQQGRRTPIIAMTANALRGERERCLAAGMDDYIAKPFKKDELKAVLTRWIPTATS</sequence>
<dbReference type="PANTHER" id="PTHR45339:SF1">
    <property type="entry name" value="HYBRID SIGNAL TRANSDUCTION HISTIDINE KINASE J"/>
    <property type="match status" value="1"/>
</dbReference>
<proteinExistence type="predicted"/>
<dbReference type="PROSITE" id="PS50109">
    <property type="entry name" value="HIS_KIN"/>
    <property type="match status" value="1"/>
</dbReference>
<dbReference type="InterPro" id="IPR015943">
    <property type="entry name" value="WD40/YVTN_repeat-like_dom_sf"/>
</dbReference>
<dbReference type="EMBL" id="DSGB01000005">
    <property type="protein sequence ID" value="HER96370.1"/>
    <property type="molecule type" value="Genomic_DNA"/>
</dbReference>
<dbReference type="FunFam" id="3.30.565.10:FF:000010">
    <property type="entry name" value="Sensor histidine kinase RcsC"/>
    <property type="match status" value="1"/>
</dbReference>
<evidence type="ECO:0000256" key="1">
    <source>
        <dbReference type="ARBA" id="ARBA00000085"/>
    </source>
</evidence>
<evidence type="ECO:0000256" key="5">
    <source>
        <dbReference type="ARBA" id="ARBA00022741"/>
    </source>
</evidence>
<dbReference type="InterPro" id="IPR005467">
    <property type="entry name" value="His_kinase_dom"/>
</dbReference>
<feature type="modified residue" description="4-aspartylphosphate" evidence="11">
    <location>
        <position position="1263"/>
    </location>
</feature>
<dbReference type="Gene3D" id="3.30.565.10">
    <property type="entry name" value="Histidine kinase-like ATPase, C-terminal domain"/>
    <property type="match status" value="1"/>
</dbReference>
<dbReference type="PROSITE" id="PS50110">
    <property type="entry name" value="RESPONSE_REGULATORY"/>
    <property type="match status" value="2"/>
</dbReference>
<evidence type="ECO:0000256" key="9">
    <source>
        <dbReference type="ARBA" id="ARBA00064003"/>
    </source>
</evidence>
<keyword evidence="7" id="KW-0067">ATP-binding</keyword>
<evidence type="ECO:0000259" key="14">
    <source>
        <dbReference type="PROSITE" id="PS50109"/>
    </source>
</evidence>
<keyword evidence="5" id="KW-0547">Nucleotide-binding</keyword>
<dbReference type="Gene3D" id="3.40.50.2300">
    <property type="match status" value="2"/>
</dbReference>
<evidence type="ECO:0000313" key="16">
    <source>
        <dbReference type="EMBL" id="HER96370.1"/>
    </source>
</evidence>
<evidence type="ECO:0000259" key="15">
    <source>
        <dbReference type="PROSITE" id="PS50110"/>
    </source>
</evidence>
<dbReference type="SMART" id="SM00448">
    <property type="entry name" value="REC"/>
    <property type="match status" value="2"/>
</dbReference>
<keyword evidence="12" id="KW-0175">Coiled coil</keyword>
<comment type="subunit">
    <text evidence="9">At low DSF concentrations, interacts with RpfF.</text>
</comment>
<dbReference type="InterPro" id="IPR011110">
    <property type="entry name" value="Reg_prop"/>
</dbReference>
<name>A0A7V2B188_RHOMR</name>
<keyword evidence="3 11" id="KW-0597">Phosphoprotein</keyword>
<dbReference type="Gene3D" id="2.130.10.10">
    <property type="entry name" value="YVTN repeat-like/Quinoprotein amine dehydrogenase"/>
    <property type="match status" value="4"/>
</dbReference>
<feature type="signal peptide" evidence="13">
    <location>
        <begin position="1"/>
        <end position="21"/>
    </location>
</feature>
<keyword evidence="4" id="KW-0808">Transferase</keyword>
<dbReference type="Gene3D" id="1.10.287.130">
    <property type="match status" value="1"/>
</dbReference>
<dbReference type="InterPro" id="IPR011006">
    <property type="entry name" value="CheY-like_superfamily"/>
</dbReference>
<keyword evidence="13" id="KW-0732">Signal</keyword>
<evidence type="ECO:0000256" key="6">
    <source>
        <dbReference type="ARBA" id="ARBA00022777"/>
    </source>
</evidence>
<keyword evidence="6" id="KW-0418">Kinase</keyword>
<dbReference type="SUPFAM" id="SSF52172">
    <property type="entry name" value="CheY-like"/>
    <property type="match status" value="2"/>
</dbReference>
<dbReference type="Pfam" id="PF00512">
    <property type="entry name" value="HisKA"/>
    <property type="match status" value="1"/>
</dbReference>
<dbReference type="GO" id="GO:0005524">
    <property type="term" value="F:ATP binding"/>
    <property type="evidence" value="ECO:0007669"/>
    <property type="project" value="UniProtKB-KW"/>
</dbReference>
<organism evidence="16">
    <name type="scientific">Rhodothermus marinus</name>
    <name type="common">Rhodothermus obamensis</name>
    <dbReference type="NCBI Taxonomy" id="29549"/>
    <lineage>
        <taxon>Bacteria</taxon>
        <taxon>Pseudomonadati</taxon>
        <taxon>Rhodothermota</taxon>
        <taxon>Rhodothermia</taxon>
        <taxon>Rhodothermales</taxon>
        <taxon>Rhodothermaceae</taxon>
        <taxon>Rhodothermus</taxon>
    </lineage>
</organism>
<dbReference type="CDD" id="cd16922">
    <property type="entry name" value="HATPase_EvgS-ArcB-TorS-like"/>
    <property type="match status" value="1"/>
</dbReference>
<dbReference type="Gene3D" id="2.60.40.10">
    <property type="entry name" value="Immunoglobulins"/>
    <property type="match status" value="1"/>
</dbReference>
<dbReference type="PRINTS" id="PR00344">
    <property type="entry name" value="BCTRLSENSOR"/>
</dbReference>
<accession>A0A7V2B188</accession>
<gene>
    <name evidence="16" type="ORF">ENO59_07620</name>
</gene>
<reference evidence="16" key="1">
    <citation type="journal article" date="2020" name="mSystems">
        <title>Genome- and Community-Level Interaction Insights into Carbon Utilization and Element Cycling Functions of Hydrothermarchaeota in Hydrothermal Sediment.</title>
        <authorList>
            <person name="Zhou Z."/>
            <person name="Liu Y."/>
            <person name="Xu W."/>
            <person name="Pan J."/>
            <person name="Luo Z.H."/>
            <person name="Li M."/>
        </authorList>
    </citation>
    <scope>NUCLEOTIDE SEQUENCE [LARGE SCALE GENOMIC DNA]</scope>
    <source>
        <strain evidence="16">SpSt-143</strain>
    </source>
</reference>
<dbReference type="InterPro" id="IPR001789">
    <property type="entry name" value="Sig_transdc_resp-reg_receiver"/>
</dbReference>
<dbReference type="InterPro" id="IPR013783">
    <property type="entry name" value="Ig-like_fold"/>
</dbReference>
<dbReference type="SMART" id="SM00388">
    <property type="entry name" value="HisKA"/>
    <property type="match status" value="1"/>
</dbReference>
<dbReference type="Pfam" id="PF00072">
    <property type="entry name" value="Response_reg"/>
    <property type="match status" value="2"/>
</dbReference>
<dbReference type="InterPro" id="IPR036890">
    <property type="entry name" value="HATPase_C_sf"/>
</dbReference>
<feature type="modified residue" description="4-aspartylphosphate" evidence="11">
    <location>
        <position position="1112"/>
    </location>
</feature>
<feature type="domain" description="Histidine kinase" evidence="14">
    <location>
        <begin position="819"/>
        <end position="1039"/>
    </location>
</feature>
<dbReference type="GO" id="GO:0000155">
    <property type="term" value="F:phosphorelay sensor kinase activity"/>
    <property type="evidence" value="ECO:0007669"/>
    <property type="project" value="InterPro"/>
</dbReference>
<dbReference type="Pfam" id="PF07494">
    <property type="entry name" value="Reg_prop"/>
    <property type="match status" value="5"/>
</dbReference>
<protein>
    <recommendedName>
        <fullName evidence="10">Sensory/regulatory protein RpfC</fullName>
        <ecNumber evidence="2">2.7.13.3</ecNumber>
    </recommendedName>
</protein>
<dbReference type="InterPro" id="IPR004358">
    <property type="entry name" value="Sig_transdc_His_kin-like_C"/>
</dbReference>
<evidence type="ECO:0000256" key="12">
    <source>
        <dbReference type="SAM" id="Coils"/>
    </source>
</evidence>